<feature type="domain" description="DUF732" evidence="2">
    <location>
        <begin position="49"/>
        <end position="116"/>
    </location>
</feature>
<gene>
    <name evidence="3" type="ORF">EBN03_17160</name>
</gene>
<feature type="chain" id="PRO_5038357050" description="DUF732 domain-containing protein" evidence="1">
    <location>
        <begin position="28"/>
        <end position="121"/>
    </location>
</feature>
<name>A0A3M2LB86_9NOCA</name>
<dbReference type="RefSeq" id="WP_122189027.1">
    <property type="nucleotide sequence ID" value="NZ_RFFH01000006.1"/>
</dbReference>
<organism evidence="3 4">
    <name type="scientific">Nocardia stercoris</name>
    <dbReference type="NCBI Taxonomy" id="2483361"/>
    <lineage>
        <taxon>Bacteria</taxon>
        <taxon>Bacillati</taxon>
        <taxon>Actinomycetota</taxon>
        <taxon>Actinomycetes</taxon>
        <taxon>Mycobacteriales</taxon>
        <taxon>Nocardiaceae</taxon>
        <taxon>Nocardia</taxon>
    </lineage>
</organism>
<evidence type="ECO:0000256" key="1">
    <source>
        <dbReference type="SAM" id="SignalP"/>
    </source>
</evidence>
<sequence>MRLSRITAAILTFGAVATLALAPTAPAATLDSGSATGTCAAARTPTDYLFLRGAYLDTAACDAQDGGIQMALADCQWLDDNGNTPDTRAELAHQNSATVQYPFTFITAAINAYCPQYRYGL</sequence>
<comment type="caution">
    <text evidence="3">The sequence shown here is derived from an EMBL/GenBank/DDBJ whole genome shotgun (WGS) entry which is preliminary data.</text>
</comment>
<dbReference type="EMBL" id="RFFH01000006">
    <property type="protein sequence ID" value="RMI31898.1"/>
    <property type="molecule type" value="Genomic_DNA"/>
</dbReference>
<dbReference type="Proteomes" id="UP000279275">
    <property type="component" value="Unassembled WGS sequence"/>
</dbReference>
<dbReference type="OrthoDB" id="4549149at2"/>
<proteinExistence type="predicted"/>
<accession>A0A3M2LB86</accession>
<evidence type="ECO:0000259" key="2">
    <source>
        <dbReference type="Pfam" id="PF05305"/>
    </source>
</evidence>
<feature type="signal peptide" evidence="1">
    <location>
        <begin position="1"/>
        <end position="27"/>
    </location>
</feature>
<dbReference type="InterPro" id="IPR007969">
    <property type="entry name" value="DUF732"/>
</dbReference>
<evidence type="ECO:0000313" key="4">
    <source>
        <dbReference type="Proteomes" id="UP000279275"/>
    </source>
</evidence>
<keyword evidence="1" id="KW-0732">Signal</keyword>
<keyword evidence="4" id="KW-1185">Reference proteome</keyword>
<reference evidence="3 4" key="1">
    <citation type="submission" date="2018-10" db="EMBL/GenBank/DDBJ databases">
        <title>Isolation from cow dung.</title>
        <authorList>
            <person name="Ling L."/>
        </authorList>
    </citation>
    <scope>NUCLEOTIDE SEQUENCE [LARGE SCALE GENOMIC DNA]</scope>
    <source>
        <strain evidence="3 4">NEAU-LL90</strain>
    </source>
</reference>
<dbReference type="AlphaFoldDB" id="A0A3M2LB86"/>
<evidence type="ECO:0000313" key="3">
    <source>
        <dbReference type="EMBL" id="RMI31898.1"/>
    </source>
</evidence>
<protein>
    <recommendedName>
        <fullName evidence="2">DUF732 domain-containing protein</fullName>
    </recommendedName>
</protein>
<dbReference type="Pfam" id="PF05305">
    <property type="entry name" value="DUF732"/>
    <property type="match status" value="1"/>
</dbReference>